<feature type="compositionally biased region" description="Basic and acidic residues" evidence="1">
    <location>
        <begin position="287"/>
        <end position="317"/>
    </location>
</feature>
<dbReference type="VEuPathDB" id="CryptoDB:Vbra_19556"/>
<protein>
    <submittedName>
        <fullName evidence="2">Uncharacterized protein</fullName>
    </submittedName>
</protein>
<keyword evidence="3" id="KW-1185">Reference proteome</keyword>
<feature type="compositionally biased region" description="Basic and acidic residues" evidence="1">
    <location>
        <begin position="121"/>
        <end position="181"/>
    </location>
</feature>
<feature type="compositionally biased region" description="Basic and acidic residues" evidence="1">
    <location>
        <begin position="395"/>
        <end position="431"/>
    </location>
</feature>
<feature type="region of interest" description="Disordered" evidence="1">
    <location>
        <begin position="287"/>
        <end position="327"/>
    </location>
</feature>
<reference evidence="2 3" key="1">
    <citation type="submission" date="2014-11" db="EMBL/GenBank/DDBJ databases">
        <authorList>
            <person name="Zhu J."/>
            <person name="Qi W."/>
            <person name="Song R."/>
        </authorList>
    </citation>
    <scope>NUCLEOTIDE SEQUENCE [LARGE SCALE GENOMIC DNA]</scope>
</reference>
<proteinExistence type="predicted"/>
<feature type="compositionally biased region" description="Basic and acidic residues" evidence="1">
    <location>
        <begin position="88"/>
        <end position="111"/>
    </location>
</feature>
<feature type="region of interest" description="Disordered" evidence="1">
    <location>
        <begin position="350"/>
        <end position="435"/>
    </location>
</feature>
<evidence type="ECO:0000313" key="2">
    <source>
        <dbReference type="EMBL" id="CEM38209.1"/>
    </source>
</evidence>
<dbReference type="InParanoid" id="A0A0G4H3L2"/>
<feature type="region of interest" description="Disordered" evidence="1">
    <location>
        <begin position="81"/>
        <end position="185"/>
    </location>
</feature>
<feature type="compositionally biased region" description="Basic and acidic residues" evidence="1">
    <location>
        <begin position="350"/>
        <end position="366"/>
    </location>
</feature>
<gene>
    <name evidence="2" type="ORF">Vbra_19556</name>
</gene>
<dbReference type="AlphaFoldDB" id="A0A0G4H3L2"/>
<evidence type="ECO:0000313" key="3">
    <source>
        <dbReference type="Proteomes" id="UP000041254"/>
    </source>
</evidence>
<sequence>MVLFMLSFVQNRRALPPLQRRSHHATPADEADTYRLRRGVRIHLGKLHDSLQRQRLKRSTASFLQVVAFRHWPSETPATMIQLSEAPKNGDKDTTEAPAEDTKETPKEEPGKGASSETDEAPAKAEETKSHETDDTKEDTTKTPPEESSKEGEDKKESESTEGEKASDSKEKAAEEEKTKPEFNCTLPPVEDITKDPYKAIITVIQCLDFAKVASAQKDKHFGWCVIQKGTTEPFIDQTYSCKEPSEKGHYSICAAVPKDTLSKYLKQHKRKGLLKAIEDAIANGPEKAKKAAKEVGDYRAAEDKARDMKEGQKETDGSDSQAEMDDLKKKAEDLNREREQEFQTKEWYSKRKVVEEAPPGEEKGVQEQQENPKSQLKDAKAMKTNPTAPGGQPDKGEKSDSSDETAKDDKDQPKSEEGSKEKQDKEEVGKEASAAAEVTTDDFYPGICIPVWGDAIGKYAAAAIHYYRRTKPLGKKVDSEDWADVDRLFCDRLTEVVTPRDDAKKMDRLQIQAFNRSHYPFPATDKEVVDWRKKHYIGDSWCFVKDTVIDSLQNADSWKDVSDAIETFITDLTLSAFTGDKVTAATPETSFTEANCGPFATANSCSAACGAAKGSCSQPAAVPNPATTAPLKPATAAAVPEKGIKCGKPEAGPCAGENRGICCCEKTDGSRQCLKSTDCGGKFGKPDTVKCYKEPGK</sequence>
<evidence type="ECO:0000256" key="1">
    <source>
        <dbReference type="SAM" id="MobiDB-lite"/>
    </source>
</evidence>
<organism evidence="2 3">
    <name type="scientific">Vitrella brassicaformis (strain CCMP3155)</name>
    <dbReference type="NCBI Taxonomy" id="1169540"/>
    <lineage>
        <taxon>Eukaryota</taxon>
        <taxon>Sar</taxon>
        <taxon>Alveolata</taxon>
        <taxon>Colpodellida</taxon>
        <taxon>Vitrellaceae</taxon>
        <taxon>Vitrella</taxon>
    </lineage>
</organism>
<name>A0A0G4H3L2_VITBC</name>
<dbReference type="EMBL" id="CDMY01000973">
    <property type="protein sequence ID" value="CEM38209.1"/>
    <property type="molecule type" value="Genomic_DNA"/>
</dbReference>
<accession>A0A0G4H3L2</accession>
<dbReference type="STRING" id="1169540.A0A0G4H3L2"/>
<dbReference type="Proteomes" id="UP000041254">
    <property type="component" value="Unassembled WGS sequence"/>
</dbReference>